<dbReference type="EMBL" id="FOQD01000014">
    <property type="protein sequence ID" value="SFI97263.1"/>
    <property type="molecule type" value="Genomic_DNA"/>
</dbReference>
<feature type="domain" description="Bacterial Ig-like" evidence="1">
    <location>
        <begin position="349"/>
        <end position="440"/>
    </location>
</feature>
<protein>
    <submittedName>
        <fullName evidence="2">Ig-like domain (Group 3)</fullName>
    </submittedName>
</protein>
<dbReference type="AlphaFoldDB" id="A0A1I3MJV5"/>
<dbReference type="RefSeq" id="WP_175517631.1">
    <property type="nucleotide sequence ID" value="NZ_FOQD01000014.1"/>
</dbReference>
<dbReference type="Pfam" id="PF16640">
    <property type="entry name" value="Big_3_5"/>
    <property type="match status" value="4"/>
</dbReference>
<evidence type="ECO:0000313" key="3">
    <source>
        <dbReference type="Proteomes" id="UP000199518"/>
    </source>
</evidence>
<feature type="domain" description="Bacterial Ig-like" evidence="1">
    <location>
        <begin position="248"/>
        <end position="339"/>
    </location>
</feature>
<feature type="domain" description="Bacterial Ig-like" evidence="1">
    <location>
        <begin position="451"/>
        <end position="541"/>
    </location>
</feature>
<dbReference type="InterPro" id="IPR032109">
    <property type="entry name" value="Big_3_5"/>
</dbReference>
<keyword evidence="3" id="KW-1185">Reference proteome</keyword>
<accession>A0A1I3MJV5</accession>
<proteinExistence type="predicted"/>
<feature type="domain" description="Bacterial Ig-like" evidence="1">
    <location>
        <begin position="550"/>
        <end position="643"/>
    </location>
</feature>
<evidence type="ECO:0000259" key="1">
    <source>
        <dbReference type="Pfam" id="PF16640"/>
    </source>
</evidence>
<dbReference type="Gene3D" id="2.60.40.10">
    <property type="entry name" value="Immunoglobulins"/>
    <property type="match status" value="4"/>
</dbReference>
<dbReference type="InterPro" id="IPR013783">
    <property type="entry name" value="Ig-like_fold"/>
</dbReference>
<reference evidence="3" key="1">
    <citation type="submission" date="2016-10" db="EMBL/GenBank/DDBJ databases">
        <authorList>
            <person name="Varghese N."/>
            <person name="Submissions S."/>
        </authorList>
    </citation>
    <scope>NUCLEOTIDE SEQUENCE [LARGE SCALE GENOMIC DNA]</scope>
    <source>
        <strain evidence="3">DSM 26348</strain>
    </source>
</reference>
<dbReference type="STRING" id="1576369.SAMN05421753_11429"/>
<dbReference type="Proteomes" id="UP000199518">
    <property type="component" value="Unassembled WGS sequence"/>
</dbReference>
<gene>
    <name evidence="2" type="ORF">SAMN05421753_11429</name>
</gene>
<sequence>MSSPFADRLASVWAPNGSGRARRRNGIATPQVTGQVLVLEARTLLSSTAAATFQFKAIASNLDTTKHLFNIPTPSASPYTQLRGGSIAMTGLEGFPASLALAGGSPSKFTLSFGSSVPGNPPALKLTSFDNGLTDGIGKQFFTKTTGNVNTMTLFLSGKAVAVGTIDTLTVLTSTGFESTGIGKFTFTQSAGTDPTVFNELLAVTGGTGKIAFHLGTFSFSGAPTGFGTDASQFASTGSFDSTMTTLAATPASAAFGQKVTFTATVAALTPATGTPTGVVTFKDGTTVLGTGTLSVVNGKAVATFSTTKLSVGSHAISAVFEGSGVLVESKSTVVTQAVVKASTTTTLKSSAATAVFGQSVTLTATLGVVSPGVGVPTGTVTFKDGATVLGTGTLSVVNGKAVATFTTSGLGIGSHSITAAYAGDASFKNSTSAAISQSIGKASTTTTLKTSLANAVFGQSVTLTATLGVVSPGSGFPTGTVTFKDGTKVLGTGTMSLVNGKVVATFVTSSLSVGTHSITAVFAGTVAFNTSTSAVLTQTIAKANTTAVVTSSVASAKAGVSVKLTATIGVVSPGVGVPTGAVVFRDGTKAIGTGTLSVVNGKVIATFSISTLTVGTHSITAAYGGDASFNLKTSAAITLTIT</sequence>
<evidence type="ECO:0000313" key="2">
    <source>
        <dbReference type="EMBL" id="SFI97263.1"/>
    </source>
</evidence>
<name>A0A1I3MJV5_9PLAN</name>
<organism evidence="2 3">
    <name type="scientific">Planctomicrobium piriforme</name>
    <dbReference type="NCBI Taxonomy" id="1576369"/>
    <lineage>
        <taxon>Bacteria</taxon>
        <taxon>Pseudomonadati</taxon>
        <taxon>Planctomycetota</taxon>
        <taxon>Planctomycetia</taxon>
        <taxon>Planctomycetales</taxon>
        <taxon>Planctomycetaceae</taxon>
        <taxon>Planctomicrobium</taxon>
    </lineage>
</organism>